<dbReference type="PROSITE" id="PS00974">
    <property type="entry name" value="MANNITOL_DHGENASE"/>
    <property type="match status" value="1"/>
</dbReference>
<dbReference type="GO" id="GO:0042840">
    <property type="term" value="P:D-glucuronate catabolic process"/>
    <property type="evidence" value="ECO:0007669"/>
    <property type="project" value="TreeGrafter"/>
</dbReference>
<evidence type="ECO:0000256" key="3">
    <source>
        <dbReference type="ARBA" id="ARBA00061451"/>
    </source>
</evidence>
<keyword evidence="7" id="KW-1185">Reference proteome</keyword>
<protein>
    <submittedName>
        <fullName evidence="6">D-mannonate oxidoreductase</fullName>
        <ecNumber evidence="6">1.1.1.57</ecNumber>
    </submittedName>
</protein>
<dbReference type="PANTHER" id="PTHR43362">
    <property type="entry name" value="MANNITOL DEHYDROGENASE DSF1-RELATED"/>
    <property type="match status" value="1"/>
</dbReference>
<dbReference type="Proteomes" id="UP000029228">
    <property type="component" value="Unassembled WGS sequence"/>
</dbReference>
<dbReference type="SUPFAM" id="SSF51735">
    <property type="entry name" value="NAD(P)-binding Rossmann-fold domains"/>
    <property type="match status" value="1"/>
</dbReference>
<dbReference type="InterPro" id="IPR013328">
    <property type="entry name" value="6PGD_dom2"/>
</dbReference>
<dbReference type="AlphaFoldDB" id="A0A090SKV8"/>
<proteinExistence type="inferred from homology"/>
<dbReference type="InterPro" id="IPR050988">
    <property type="entry name" value="Mannitol_DH/Oxidoreductase"/>
</dbReference>
<dbReference type="GO" id="GO:0019594">
    <property type="term" value="P:mannitol metabolic process"/>
    <property type="evidence" value="ECO:0007669"/>
    <property type="project" value="InterPro"/>
</dbReference>
<dbReference type="Gene3D" id="3.40.50.720">
    <property type="entry name" value="NAD(P)-binding Rossmann-like Domain"/>
    <property type="match status" value="1"/>
</dbReference>
<organism evidence="6 7">
    <name type="scientific">Vibrio maritimus</name>
    <dbReference type="NCBI Taxonomy" id="990268"/>
    <lineage>
        <taxon>Bacteria</taxon>
        <taxon>Pseudomonadati</taxon>
        <taxon>Pseudomonadota</taxon>
        <taxon>Gammaproteobacteria</taxon>
        <taxon>Vibrionales</taxon>
        <taxon>Vibrionaceae</taxon>
        <taxon>Vibrio</taxon>
    </lineage>
</organism>
<dbReference type="Pfam" id="PF01232">
    <property type="entry name" value="Mannitol_dh"/>
    <property type="match status" value="1"/>
</dbReference>
<dbReference type="FunFam" id="3.40.50.720:FF:000129">
    <property type="entry name" value="D-mannonate oxidoreductase"/>
    <property type="match status" value="1"/>
</dbReference>
<evidence type="ECO:0000256" key="2">
    <source>
        <dbReference type="ARBA" id="ARBA00023027"/>
    </source>
</evidence>
<dbReference type="EMBL" id="BBMR01000005">
    <property type="protein sequence ID" value="GAL20022.1"/>
    <property type="molecule type" value="Genomic_DNA"/>
</dbReference>
<evidence type="ECO:0000313" key="6">
    <source>
        <dbReference type="EMBL" id="GAL20022.1"/>
    </source>
</evidence>
<comment type="similarity">
    <text evidence="3">Belongs to the mannitol dehydrogenase family. UxuB subfamily.</text>
</comment>
<dbReference type="Pfam" id="PF08125">
    <property type="entry name" value="Mannitol_dh_C"/>
    <property type="match status" value="1"/>
</dbReference>
<dbReference type="PRINTS" id="PR00084">
    <property type="entry name" value="MTLDHDRGNASE"/>
</dbReference>
<evidence type="ECO:0000259" key="4">
    <source>
        <dbReference type="Pfam" id="PF01232"/>
    </source>
</evidence>
<dbReference type="InterPro" id="IPR008927">
    <property type="entry name" value="6-PGluconate_DH-like_C_sf"/>
</dbReference>
<dbReference type="InterPro" id="IPR023027">
    <property type="entry name" value="Mannitol_DH_CS"/>
</dbReference>
<reference evidence="6 7" key="1">
    <citation type="submission" date="2014-09" db="EMBL/GenBank/DDBJ databases">
        <title>Vibrio maritimus JCM 19235. (C45) whole genome shotgun sequence.</title>
        <authorList>
            <person name="Sawabe T."/>
            <person name="Meirelles P."/>
            <person name="Nakanishi M."/>
            <person name="Sayaka M."/>
            <person name="Hattori M."/>
            <person name="Ohkuma M."/>
        </authorList>
    </citation>
    <scope>NUCLEOTIDE SEQUENCE [LARGE SCALE GENOMIC DNA]</scope>
    <source>
        <strain evidence="7">JCM19235</strain>
    </source>
</reference>
<dbReference type="InterPro" id="IPR000669">
    <property type="entry name" value="Mannitol_DH"/>
</dbReference>
<name>A0A090SKV8_9VIBR</name>
<dbReference type="EC" id="1.1.1.57" evidence="6"/>
<dbReference type="SUPFAM" id="SSF48179">
    <property type="entry name" value="6-phosphogluconate dehydrogenase C-terminal domain-like"/>
    <property type="match status" value="1"/>
</dbReference>
<dbReference type="NCBIfam" id="NF011611">
    <property type="entry name" value="PRK15037.1"/>
    <property type="match status" value="1"/>
</dbReference>
<dbReference type="InterPro" id="IPR013131">
    <property type="entry name" value="Mannitol_DH_N"/>
</dbReference>
<dbReference type="STRING" id="990268.JCM19235_4222"/>
<evidence type="ECO:0000256" key="1">
    <source>
        <dbReference type="ARBA" id="ARBA00023002"/>
    </source>
</evidence>
<comment type="caution">
    <text evidence="6">The sequence shown here is derived from an EMBL/GenBank/DDBJ whole genome shotgun (WGS) entry which is preliminary data.</text>
</comment>
<evidence type="ECO:0000259" key="5">
    <source>
        <dbReference type="Pfam" id="PF08125"/>
    </source>
</evidence>
<dbReference type="GO" id="GO:0008866">
    <property type="term" value="F:fructuronate reductase activity"/>
    <property type="evidence" value="ECO:0007669"/>
    <property type="project" value="UniProtKB-EC"/>
</dbReference>
<sequence>MKSIANTKLNDGVNTPLYPRNQLKSRIVHLGFGAFHRAHQGLFTDEVAKKSDSDWGICEVNLFGGEDLIKSLREQDHLYSVAEKGATSTEIKVIGAVTESLHPNLDGIQAVIEKMAEPQVAIVSMTITEKGYCADPATGLLDKHNPLVIADLENPTTPKTALGYIVQALKVRRERGLPPFTVMSCDNVQENGHVAKAAILEFARLLDSELGSWIEANVTFPCTMVDRIVPAATPETLTEITELLGVEDPCGIACEPFRQWVIEDNFVASRPNWDVAGAEFVADVVPYEEMKLRMLNGSHSFLAYLGYLGGYAHISDTMTDPGYRKAAFDMMMQAQVPSLTMPEGTNLEAYAKLLIDRFTNPSLKHKTWQIAMDGSQKIPQRMGGSLKYHLENGSDFKWLAAGIAGWMRYVAAQDEQGNAIDVRDPMSETLKQICDQHGLNVSVVPALLSLEAIFLVSWDRILLLSMR</sequence>
<dbReference type="Gene3D" id="1.10.1040.10">
    <property type="entry name" value="N-(1-d-carboxylethyl)-l-norvaline Dehydrogenase, domain 2"/>
    <property type="match status" value="1"/>
</dbReference>
<keyword evidence="1 6" id="KW-0560">Oxidoreductase</keyword>
<accession>A0A090SKV8</accession>
<feature type="domain" description="Mannitol dehydrogenase N-terminal" evidence="4">
    <location>
        <begin position="26"/>
        <end position="274"/>
    </location>
</feature>
<dbReference type="InterPro" id="IPR036291">
    <property type="entry name" value="NAD(P)-bd_dom_sf"/>
</dbReference>
<keyword evidence="2" id="KW-0520">NAD</keyword>
<dbReference type="InterPro" id="IPR013118">
    <property type="entry name" value="Mannitol_DH_C"/>
</dbReference>
<gene>
    <name evidence="6" type="ORF">JCM19235_4222</name>
</gene>
<dbReference type="PANTHER" id="PTHR43362:SF7">
    <property type="entry name" value="D-MANNONATE OXIDOREDUCTASE"/>
    <property type="match status" value="1"/>
</dbReference>
<evidence type="ECO:0000313" key="7">
    <source>
        <dbReference type="Proteomes" id="UP000029228"/>
    </source>
</evidence>
<feature type="domain" description="Mannitol dehydrogenase C-terminal" evidence="5">
    <location>
        <begin position="283"/>
        <end position="454"/>
    </location>
</feature>